<evidence type="ECO:0000313" key="3">
    <source>
        <dbReference type="Proteomes" id="UP000653308"/>
    </source>
</evidence>
<dbReference type="Proteomes" id="UP000653308">
    <property type="component" value="Unassembled WGS sequence"/>
</dbReference>
<gene>
    <name evidence="2" type="ORF">GCM10010384_28040</name>
</gene>
<proteinExistence type="predicted"/>
<accession>A0ABQ2ZPB4</accession>
<feature type="region of interest" description="Disordered" evidence="1">
    <location>
        <begin position="208"/>
        <end position="232"/>
    </location>
</feature>
<comment type="caution">
    <text evidence="2">The sequence shown here is derived from an EMBL/GenBank/DDBJ whole genome shotgun (WGS) entry which is preliminary data.</text>
</comment>
<protein>
    <submittedName>
        <fullName evidence="2">Uncharacterized protein</fullName>
    </submittedName>
</protein>
<name>A0ABQ2ZPB4_9ACTN</name>
<evidence type="ECO:0000313" key="2">
    <source>
        <dbReference type="EMBL" id="GGY19969.1"/>
    </source>
</evidence>
<organism evidence="2 3">
    <name type="scientific">Streptomyces djakartensis</name>
    <dbReference type="NCBI Taxonomy" id="68193"/>
    <lineage>
        <taxon>Bacteria</taxon>
        <taxon>Bacillati</taxon>
        <taxon>Actinomycetota</taxon>
        <taxon>Actinomycetes</taxon>
        <taxon>Kitasatosporales</taxon>
        <taxon>Streptomycetaceae</taxon>
        <taxon>Streptomyces</taxon>
    </lineage>
</organism>
<sequence length="232" mass="24072">MNNQPGGTKTDTGPRPQFWYGLPRGYLELDLNPTEDGVAELARQISGLPGEARERADQAFRLYATTVLLLRKQPVAVCALGMHPGGDGEASTSVLTLSAVPSGGANPTRVLAGMVGGNASDGMRPIELPVGIGFLTEQVRKTVAPGVPPEGQEGPVEGSIWQGTVAVPEPRTSSIIVVQLVTSSLELADDYRSVLLGTARTLTFTDPTAEADRGAGPVVPGSAAQAVRSDFG</sequence>
<evidence type="ECO:0000256" key="1">
    <source>
        <dbReference type="SAM" id="MobiDB-lite"/>
    </source>
</evidence>
<reference evidence="3" key="1">
    <citation type="journal article" date="2019" name="Int. J. Syst. Evol. Microbiol.">
        <title>The Global Catalogue of Microorganisms (GCM) 10K type strain sequencing project: providing services to taxonomists for standard genome sequencing and annotation.</title>
        <authorList>
            <consortium name="The Broad Institute Genomics Platform"/>
            <consortium name="The Broad Institute Genome Sequencing Center for Infectious Disease"/>
            <person name="Wu L."/>
            <person name="Ma J."/>
        </authorList>
    </citation>
    <scope>NUCLEOTIDE SEQUENCE [LARGE SCALE GENOMIC DNA]</scope>
    <source>
        <strain evidence="3">JCM 4957</strain>
    </source>
</reference>
<dbReference type="EMBL" id="BMWE01000007">
    <property type="protein sequence ID" value="GGY19969.1"/>
    <property type="molecule type" value="Genomic_DNA"/>
</dbReference>
<keyword evidence="3" id="KW-1185">Reference proteome</keyword>
<dbReference type="RefSeq" id="WP_190198122.1">
    <property type="nucleotide sequence ID" value="NZ_BMWE01000007.1"/>
</dbReference>